<dbReference type="Proteomes" id="UP000184050">
    <property type="component" value="Unassembled WGS sequence"/>
</dbReference>
<dbReference type="InterPro" id="IPR021109">
    <property type="entry name" value="Peptidase_aspartic_dom_sf"/>
</dbReference>
<feature type="signal peptide" evidence="1">
    <location>
        <begin position="1"/>
        <end position="19"/>
    </location>
</feature>
<gene>
    <name evidence="2" type="ORF">SAMN05444280_110110</name>
</gene>
<protein>
    <submittedName>
        <fullName evidence="2">Aspartyl protease</fullName>
    </submittedName>
</protein>
<name>A0A1M6GC02_9BACT</name>
<dbReference type="Gene3D" id="2.40.70.10">
    <property type="entry name" value="Acid Proteases"/>
    <property type="match status" value="1"/>
</dbReference>
<dbReference type="SUPFAM" id="SSF50630">
    <property type="entry name" value="Acid proteases"/>
    <property type="match status" value="1"/>
</dbReference>
<keyword evidence="1" id="KW-0732">Signal</keyword>
<keyword evidence="2" id="KW-0378">Hydrolase</keyword>
<evidence type="ECO:0000313" key="2">
    <source>
        <dbReference type="EMBL" id="SHJ07447.1"/>
    </source>
</evidence>
<keyword evidence="2" id="KW-0645">Protease</keyword>
<evidence type="ECO:0000256" key="1">
    <source>
        <dbReference type="SAM" id="SignalP"/>
    </source>
</evidence>
<sequence length="420" mass="47855">MKKIFVCCLVSLLVINVFGQEDNRAFAQIYDLIERNNYFKAKEIYDLQKEDIPKTYQLVTEAFLDNAFNKLTESDNKISTLIKPENNLPDSLILKLYQVKVDNAIKLFDYKGAKNSLEFILRNFSTLLTEHQTAEFENSLKIWKALENKPGQKVVIKETNRMKMGRDRAGLNNLEIFNDLDTINFVFDTGANLSTVPETTAKSLGMEIIPADLEVGTITGAKVPAQLAVCPEINLGNIKIHNAVFLVLNDSALSFPQIGYKIYGVLGFPVMEALREIQITRDDWFIVPEEQTRIDQPSNMAMSGLTPLIYIDGKHYSFDTGADNTQLYYSYYLEHQSEIEENYEPENIRFGGAGGGRIFDGYIVSQTFDILGREVTLTNLHLLKEKVKESESVYGNIGQDLIRQFDKMTINFSRMFIKFD</sequence>
<reference evidence="2 3" key="1">
    <citation type="submission" date="2016-11" db="EMBL/GenBank/DDBJ databases">
        <authorList>
            <person name="Jaros S."/>
            <person name="Januszkiewicz K."/>
            <person name="Wedrychowicz H."/>
        </authorList>
    </citation>
    <scope>NUCLEOTIDE SEQUENCE [LARGE SCALE GENOMIC DNA]</scope>
    <source>
        <strain evidence="2 3">DSM 27063</strain>
    </source>
</reference>
<dbReference type="GO" id="GO:0006508">
    <property type="term" value="P:proteolysis"/>
    <property type="evidence" value="ECO:0007669"/>
    <property type="project" value="UniProtKB-KW"/>
</dbReference>
<dbReference type="InterPro" id="IPR034122">
    <property type="entry name" value="Retropepsin-like_bacterial"/>
</dbReference>
<dbReference type="OrthoDB" id="1049626at2"/>
<feature type="chain" id="PRO_5012612826" evidence="1">
    <location>
        <begin position="20"/>
        <end position="420"/>
    </location>
</feature>
<accession>A0A1M6GC02</accession>
<dbReference type="CDD" id="cd05483">
    <property type="entry name" value="retropepsin_like_bacteria"/>
    <property type="match status" value="1"/>
</dbReference>
<dbReference type="Pfam" id="PF13650">
    <property type="entry name" value="Asp_protease_2"/>
    <property type="match status" value="1"/>
</dbReference>
<dbReference type="EMBL" id="FQZE01000010">
    <property type="protein sequence ID" value="SHJ07447.1"/>
    <property type="molecule type" value="Genomic_DNA"/>
</dbReference>
<keyword evidence="3" id="KW-1185">Reference proteome</keyword>
<evidence type="ECO:0000313" key="3">
    <source>
        <dbReference type="Proteomes" id="UP000184050"/>
    </source>
</evidence>
<dbReference type="RefSeq" id="WP_073168350.1">
    <property type="nucleotide sequence ID" value="NZ_FQZE01000010.1"/>
</dbReference>
<dbReference type="AlphaFoldDB" id="A0A1M6GC02"/>
<dbReference type="GO" id="GO:0008233">
    <property type="term" value="F:peptidase activity"/>
    <property type="evidence" value="ECO:0007669"/>
    <property type="project" value="UniProtKB-KW"/>
</dbReference>
<organism evidence="2 3">
    <name type="scientific">Tangfeifania diversioriginum</name>
    <dbReference type="NCBI Taxonomy" id="1168035"/>
    <lineage>
        <taxon>Bacteria</taxon>
        <taxon>Pseudomonadati</taxon>
        <taxon>Bacteroidota</taxon>
        <taxon>Bacteroidia</taxon>
        <taxon>Marinilabiliales</taxon>
        <taxon>Prolixibacteraceae</taxon>
        <taxon>Tangfeifania</taxon>
    </lineage>
</organism>
<proteinExistence type="predicted"/>